<comment type="caution">
    <text evidence="2">The sequence shown here is derived from an EMBL/GenBank/DDBJ whole genome shotgun (WGS) entry which is preliminary data.</text>
</comment>
<keyword evidence="1" id="KW-0732">Signal</keyword>
<dbReference type="OrthoDB" id="654919at2"/>
<feature type="chain" id="PRO_5020757790" evidence="1">
    <location>
        <begin position="20"/>
        <end position="423"/>
    </location>
</feature>
<evidence type="ECO:0000256" key="1">
    <source>
        <dbReference type="SAM" id="SignalP"/>
    </source>
</evidence>
<evidence type="ECO:0000313" key="2">
    <source>
        <dbReference type="EMBL" id="RZS75493.1"/>
    </source>
</evidence>
<organism evidence="2 3">
    <name type="scientific">Pseudobacter ginsenosidimutans</name>
    <dbReference type="NCBI Taxonomy" id="661488"/>
    <lineage>
        <taxon>Bacteria</taxon>
        <taxon>Pseudomonadati</taxon>
        <taxon>Bacteroidota</taxon>
        <taxon>Chitinophagia</taxon>
        <taxon>Chitinophagales</taxon>
        <taxon>Chitinophagaceae</taxon>
        <taxon>Pseudobacter</taxon>
    </lineage>
</organism>
<keyword evidence="3" id="KW-1185">Reference proteome</keyword>
<protein>
    <submittedName>
        <fullName evidence="2">Uncharacterized protein</fullName>
    </submittedName>
</protein>
<evidence type="ECO:0000313" key="3">
    <source>
        <dbReference type="Proteomes" id="UP000293874"/>
    </source>
</evidence>
<sequence length="423" mass="48280">MKRFFLLLIIPAVCNMANAQKVSKADAPVPCNGNADLLPGKYTDHTNPKYPSSLKGASLEKAAMLKQLIAIEKVEEKSRSDFELKGCVARVSFSGGSKYNCGSRSVNRYGYQLGIYQNVCHVTEHIVKTVGEYRTVLRVDVNPSFAGGSFHGEYGDFYVTSKTVRYEIAIDAKTGPGYDKDRISNRSRIAQFISEEMVLTGRSDNHADKQGDFLKLINGESYVENWVIGYRYDKPSPKSYRLISRHYLITKPGIPLLVPVTRKEYLEALLEYYEIEKNNFAIAVADKMGSSTRDLSIIKADQIAYEKIYQTKKEKVKQLLASKNEAWLQKQAVARKHLKRDDYTVASNGLLDFDNFDDSDEKSERLYQYNPRYFATDKSPSTKAMFMEIQFRYEVGGDYGFSERLFANFLRHYDMEALKKMLE</sequence>
<feature type="signal peptide" evidence="1">
    <location>
        <begin position="1"/>
        <end position="19"/>
    </location>
</feature>
<accession>A0A4Q7N219</accession>
<dbReference type="EMBL" id="SGXA01000001">
    <property type="protein sequence ID" value="RZS75493.1"/>
    <property type="molecule type" value="Genomic_DNA"/>
</dbReference>
<name>A0A4Q7N219_9BACT</name>
<proteinExistence type="predicted"/>
<reference evidence="2 3" key="1">
    <citation type="submission" date="2019-02" db="EMBL/GenBank/DDBJ databases">
        <title>Genomic Encyclopedia of Type Strains, Phase IV (KMG-IV): sequencing the most valuable type-strain genomes for metagenomic binning, comparative biology and taxonomic classification.</title>
        <authorList>
            <person name="Goeker M."/>
        </authorList>
    </citation>
    <scope>NUCLEOTIDE SEQUENCE [LARGE SCALE GENOMIC DNA]</scope>
    <source>
        <strain evidence="2 3">DSM 18116</strain>
    </source>
</reference>
<gene>
    <name evidence="2" type="ORF">EV199_1361</name>
</gene>
<dbReference type="Proteomes" id="UP000293874">
    <property type="component" value="Unassembled WGS sequence"/>
</dbReference>
<dbReference type="RefSeq" id="WP_130539858.1">
    <property type="nucleotide sequence ID" value="NZ_CP042431.1"/>
</dbReference>
<dbReference type="AlphaFoldDB" id="A0A4Q7N219"/>